<organism evidence="1 2">
    <name type="scientific">Tagetes erecta</name>
    <name type="common">African marigold</name>
    <dbReference type="NCBI Taxonomy" id="13708"/>
    <lineage>
        <taxon>Eukaryota</taxon>
        <taxon>Viridiplantae</taxon>
        <taxon>Streptophyta</taxon>
        <taxon>Embryophyta</taxon>
        <taxon>Tracheophyta</taxon>
        <taxon>Spermatophyta</taxon>
        <taxon>Magnoliopsida</taxon>
        <taxon>eudicotyledons</taxon>
        <taxon>Gunneridae</taxon>
        <taxon>Pentapetalae</taxon>
        <taxon>asterids</taxon>
        <taxon>campanulids</taxon>
        <taxon>Asterales</taxon>
        <taxon>Asteraceae</taxon>
        <taxon>Asteroideae</taxon>
        <taxon>Heliantheae alliance</taxon>
        <taxon>Tageteae</taxon>
        <taxon>Tagetes</taxon>
    </lineage>
</organism>
<dbReference type="AlphaFoldDB" id="A0AAD8LMJ9"/>
<sequence length="71" mass="8304">MCGRRYCFRVDSGEARRDVGRHVFRSASRRFTKLEIYKSSSSDIGRNIRLKYRASQGEHNINLPSPNCQIR</sequence>
<comment type="caution">
    <text evidence="1">The sequence shown here is derived from an EMBL/GenBank/DDBJ whole genome shotgun (WGS) entry which is preliminary data.</text>
</comment>
<proteinExistence type="predicted"/>
<accession>A0AAD8LMJ9</accession>
<name>A0AAD8LMJ9_TARER</name>
<protein>
    <submittedName>
        <fullName evidence="1">Uncharacterized protein</fullName>
    </submittedName>
</protein>
<evidence type="ECO:0000313" key="1">
    <source>
        <dbReference type="EMBL" id="KAK1440140.1"/>
    </source>
</evidence>
<gene>
    <name evidence="1" type="ORF">QVD17_05965</name>
</gene>
<reference evidence="1" key="1">
    <citation type="journal article" date="2023" name="bioRxiv">
        <title>Improved chromosome-level genome assembly for marigold (Tagetes erecta).</title>
        <authorList>
            <person name="Jiang F."/>
            <person name="Yuan L."/>
            <person name="Wang S."/>
            <person name="Wang H."/>
            <person name="Xu D."/>
            <person name="Wang A."/>
            <person name="Fan W."/>
        </authorList>
    </citation>
    <scope>NUCLEOTIDE SEQUENCE</scope>
    <source>
        <strain evidence="1">WSJ</strain>
        <tissue evidence="1">Leaf</tissue>
    </source>
</reference>
<keyword evidence="2" id="KW-1185">Reference proteome</keyword>
<dbReference type="EMBL" id="JAUHHV010000001">
    <property type="protein sequence ID" value="KAK1440140.1"/>
    <property type="molecule type" value="Genomic_DNA"/>
</dbReference>
<evidence type="ECO:0000313" key="2">
    <source>
        <dbReference type="Proteomes" id="UP001229421"/>
    </source>
</evidence>
<dbReference type="Proteomes" id="UP001229421">
    <property type="component" value="Unassembled WGS sequence"/>
</dbReference>